<dbReference type="PROSITE" id="PS51318">
    <property type="entry name" value="TAT"/>
    <property type="match status" value="1"/>
</dbReference>
<organism evidence="3 4">
    <name type="scientific">Nocardioides taihuensis</name>
    <dbReference type="NCBI Taxonomy" id="1835606"/>
    <lineage>
        <taxon>Bacteria</taxon>
        <taxon>Bacillati</taxon>
        <taxon>Actinomycetota</taxon>
        <taxon>Actinomycetes</taxon>
        <taxon>Propionibacteriales</taxon>
        <taxon>Nocardioidaceae</taxon>
        <taxon>Nocardioides</taxon>
    </lineage>
</organism>
<dbReference type="Proteomes" id="UP001596087">
    <property type="component" value="Unassembled WGS sequence"/>
</dbReference>
<feature type="chain" id="PRO_5045849701" evidence="1">
    <location>
        <begin position="35"/>
        <end position="219"/>
    </location>
</feature>
<keyword evidence="1" id="KW-0732">Signal</keyword>
<dbReference type="RefSeq" id="WP_378588834.1">
    <property type="nucleotide sequence ID" value="NZ_JBHSKD010000007.1"/>
</dbReference>
<gene>
    <name evidence="3" type="ORF">ACFPGP_07330</name>
</gene>
<dbReference type="InterPro" id="IPR006311">
    <property type="entry name" value="TAT_signal"/>
</dbReference>
<evidence type="ECO:0000313" key="3">
    <source>
        <dbReference type="EMBL" id="MFC5176478.1"/>
    </source>
</evidence>
<sequence>MNRTTRFTRTTALGLGAALAASAFAGLSATSATAAPAAKAPGTTSLAEVLDADGNKFDKEHGDFDIVDRAVRTVLGAKPDSPVGVLADGNTRVTAFIPTDKAFMRLVKDVAGSMPETEKATFDAVATFGVDTIEAVLLYHVVAGDTINSKEAAGADGAELTMASGGIVTVNVTDGGSIKLQDADTDDTNAKVIPAKVDINKGNKQIAHGISRVLRPINL</sequence>
<evidence type="ECO:0000256" key="1">
    <source>
        <dbReference type="SAM" id="SignalP"/>
    </source>
</evidence>
<feature type="domain" description="FAS1" evidence="2">
    <location>
        <begin position="51"/>
        <end position="214"/>
    </location>
</feature>
<dbReference type="InterPro" id="IPR036378">
    <property type="entry name" value="FAS1_dom_sf"/>
</dbReference>
<protein>
    <submittedName>
        <fullName evidence="3">Fasciclin domain-containing protein</fullName>
    </submittedName>
</protein>
<comment type="caution">
    <text evidence="3">The sequence shown here is derived from an EMBL/GenBank/DDBJ whole genome shotgun (WGS) entry which is preliminary data.</text>
</comment>
<accession>A0ABW0BGU6</accession>
<dbReference type="SMART" id="SM00554">
    <property type="entry name" value="FAS1"/>
    <property type="match status" value="1"/>
</dbReference>
<feature type="signal peptide" evidence="1">
    <location>
        <begin position="1"/>
        <end position="34"/>
    </location>
</feature>
<reference evidence="4" key="1">
    <citation type="journal article" date="2019" name="Int. J. Syst. Evol. Microbiol.">
        <title>The Global Catalogue of Microorganisms (GCM) 10K type strain sequencing project: providing services to taxonomists for standard genome sequencing and annotation.</title>
        <authorList>
            <consortium name="The Broad Institute Genomics Platform"/>
            <consortium name="The Broad Institute Genome Sequencing Center for Infectious Disease"/>
            <person name="Wu L."/>
            <person name="Ma J."/>
        </authorList>
    </citation>
    <scope>NUCLEOTIDE SEQUENCE [LARGE SCALE GENOMIC DNA]</scope>
    <source>
        <strain evidence="4">DFY41</strain>
    </source>
</reference>
<dbReference type="PROSITE" id="PS50213">
    <property type="entry name" value="FAS1"/>
    <property type="match status" value="1"/>
</dbReference>
<evidence type="ECO:0000313" key="4">
    <source>
        <dbReference type="Proteomes" id="UP001596087"/>
    </source>
</evidence>
<dbReference type="EMBL" id="JBHSKD010000007">
    <property type="protein sequence ID" value="MFC5176478.1"/>
    <property type="molecule type" value="Genomic_DNA"/>
</dbReference>
<dbReference type="SUPFAM" id="SSF82153">
    <property type="entry name" value="FAS1 domain"/>
    <property type="match status" value="1"/>
</dbReference>
<evidence type="ECO:0000259" key="2">
    <source>
        <dbReference type="PROSITE" id="PS50213"/>
    </source>
</evidence>
<proteinExistence type="predicted"/>
<keyword evidence="4" id="KW-1185">Reference proteome</keyword>
<dbReference type="InterPro" id="IPR000782">
    <property type="entry name" value="FAS1_domain"/>
</dbReference>
<dbReference type="Gene3D" id="2.30.180.10">
    <property type="entry name" value="FAS1 domain"/>
    <property type="match status" value="1"/>
</dbReference>
<name>A0ABW0BGU6_9ACTN</name>
<dbReference type="Pfam" id="PF02469">
    <property type="entry name" value="Fasciclin"/>
    <property type="match status" value="1"/>
</dbReference>